<evidence type="ECO:0000313" key="3">
    <source>
        <dbReference type="Proteomes" id="UP000313359"/>
    </source>
</evidence>
<name>A0A5C2SN19_9APHY</name>
<dbReference type="EMBL" id="ML122252">
    <property type="protein sequence ID" value="RPD65235.1"/>
    <property type="molecule type" value="Genomic_DNA"/>
</dbReference>
<dbReference type="AlphaFoldDB" id="A0A5C2SN19"/>
<evidence type="ECO:0000313" key="2">
    <source>
        <dbReference type="EMBL" id="RPD65235.1"/>
    </source>
</evidence>
<feature type="region of interest" description="Disordered" evidence="1">
    <location>
        <begin position="42"/>
        <end position="62"/>
    </location>
</feature>
<evidence type="ECO:0000256" key="1">
    <source>
        <dbReference type="SAM" id="MobiDB-lite"/>
    </source>
</evidence>
<keyword evidence="3" id="KW-1185">Reference proteome</keyword>
<protein>
    <submittedName>
        <fullName evidence="2">Uncharacterized protein</fullName>
    </submittedName>
</protein>
<dbReference type="Proteomes" id="UP000313359">
    <property type="component" value="Unassembled WGS sequence"/>
</dbReference>
<feature type="compositionally biased region" description="Low complexity" evidence="1">
    <location>
        <begin position="42"/>
        <end position="61"/>
    </location>
</feature>
<organism evidence="2 3">
    <name type="scientific">Lentinus tigrinus ALCF2SS1-6</name>
    <dbReference type="NCBI Taxonomy" id="1328759"/>
    <lineage>
        <taxon>Eukaryota</taxon>
        <taxon>Fungi</taxon>
        <taxon>Dikarya</taxon>
        <taxon>Basidiomycota</taxon>
        <taxon>Agaricomycotina</taxon>
        <taxon>Agaricomycetes</taxon>
        <taxon>Polyporales</taxon>
        <taxon>Polyporaceae</taxon>
        <taxon>Lentinus</taxon>
    </lineage>
</organism>
<gene>
    <name evidence="2" type="ORF">L227DRAFT_205884</name>
</gene>
<feature type="region of interest" description="Disordered" evidence="1">
    <location>
        <begin position="184"/>
        <end position="225"/>
    </location>
</feature>
<sequence length="225" mass="24357">MTLVLSRPSSTGDEDVVVQRSRLQEHGSPGYLIKQNLRLYSPSADEPCSSSSRAPRASQAAKLGPLIHLQGTKLFVSSSPRPKETMPQLSSVVPALDGRKALSRCTLCLSLRVGHVLPSADPRIVLSSSSSVSRMDDAPETVMKGAKDFRTAQAPSLACVLLTPISANSIQQFLEKDSPRSLELRRCQGHASSHSPDVLRHEGRKTRRSQKGRDDGAPCSRPRAL</sequence>
<reference evidence="2" key="1">
    <citation type="journal article" date="2018" name="Genome Biol. Evol.">
        <title>Genomics and development of Lentinus tigrinus, a white-rot wood-decaying mushroom with dimorphic fruiting bodies.</title>
        <authorList>
            <person name="Wu B."/>
            <person name="Xu Z."/>
            <person name="Knudson A."/>
            <person name="Carlson A."/>
            <person name="Chen N."/>
            <person name="Kovaka S."/>
            <person name="LaButti K."/>
            <person name="Lipzen A."/>
            <person name="Pennachio C."/>
            <person name="Riley R."/>
            <person name="Schakwitz W."/>
            <person name="Umezawa K."/>
            <person name="Ohm R.A."/>
            <person name="Grigoriev I.V."/>
            <person name="Nagy L.G."/>
            <person name="Gibbons J."/>
            <person name="Hibbett D."/>
        </authorList>
    </citation>
    <scope>NUCLEOTIDE SEQUENCE [LARGE SCALE GENOMIC DNA]</scope>
    <source>
        <strain evidence="2">ALCF2SS1-6</strain>
    </source>
</reference>
<accession>A0A5C2SN19</accession>
<proteinExistence type="predicted"/>